<evidence type="ECO:0000313" key="2">
    <source>
        <dbReference type="Proteomes" id="UP000323653"/>
    </source>
</evidence>
<organism evidence="1 2">
    <name type="scientific">Pedobacter aquae</name>
    <dbReference type="NCBI Taxonomy" id="2605747"/>
    <lineage>
        <taxon>Bacteria</taxon>
        <taxon>Pseudomonadati</taxon>
        <taxon>Bacteroidota</taxon>
        <taxon>Sphingobacteriia</taxon>
        <taxon>Sphingobacteriales</taxon>
        <taxon>Sphingobacteriaceae</taxon>
        <taxon>Pedobacter</taxon>
    </lineage>
</organism>
<gene>
    <name evidence="1" type="ORF">FYC62_02650</name>
</gene>
<sequence>MNNILAEKILVKLMNWNQAEIDIERPLIQALANLKYDEYQQYSTGMRFTESLVNWLNQFENASERNIAYKFIKEHLIFISSEQIRHLINICFYEKIDPLLTVKAAELMSVSHHLITKIHKDQTYSHVKRKSLFLGLSDGAKIDQLRRSSNIDNEQIFSSYYISKEKQNDMLEKLSEAIGQNSKFSSIYLIDDFTASGLSYFRVDEEKGKILKFLNLLYKVKEKEDDVVLGDLIDIKLLSVHTIFMWQQSLQLTI</sequence>
<evidence type="ECO:0000313" key="1">
    <source>
        <dbReference type="EMBL" id="QEK50685.1"/>
    </source>
</evidence>
<accession>A0A5C0VD82</accession>
<name>A0A5C0VD82_9SPHI</name>
<keyword evidence="2" id="KW-1185">Reference proteome</keyword>
<dbReference type="KEGG" id="pej:FYC62_02650"/>
<dbReference type="Proteomes" id="UP000323653">
    <property type="component" value="Chromosome"/>
</dbReference>
<dbReference type="AlphaFoldDB" id="A0A5C0VD82"/>
<reference evidence="1 2" key="1">
    <citation type="submission" date="2019-08" db="EMBL/GenBank/DDBJ databases">
        <title>Pedobacter sp. nov., isolated from Han river, South Korea.</title>
        <authorList>
            <person name="Lee D.-H."/>
            <person name="Kim Y.-S."/>
            <person name="Hwang E.-M."/>
            <person name="Le Tran T.C."/>
            <person name="Cha C.-J."/>
        </authorList>
    </citation>
    <scope>NUCLEOTIDE SEQUENCE [LARGE SCALE GENOMIC DNA]</scope>
    <source>
        <strain evidence="1 2">CJ43</strain>
    </source>
</reference>
<protein>
    <submittedName>
        <fullName evidence="1">Uncharacterized protein</fullName>
    </submittedName>
</protein>
<proteinExistence type="predicted"/>
<dbReference type="EMBL" id="CP043329">
    <property type="protein sequence ID" value="QEK50685.1"/>
    <property type="molecule type" value="Genomic_DNA"/>
</dbReference>
<dbReference type="RefSeq" id="WP_149073808.1">
    <property type="nucleotide sequence ID" value="NZ_CP043329.1"/>
</dbReference>